<dbReference type="GO" id="GO:0000271">
    <property type="term" value="P:polysaccharide biosynthetic process"/>
    <property type="evidence" value="ECO:0007669"/>
    <property type="project" value="InterPro"/>
</dbReference>
<dbReference type="PANTHER" id="PTHR43491:SF1">
    <property type="entry name" value="UDP-N-ACETYL-D-MANNOSAMINE DEHYDROGENASE"/>
    <property type="match status" value="1"/>
</dbReference>
<evidence type="ECO:0000256" key="1">
    <source>
        <dbReference type="ARBA" id="ARBA00023002"/>
    </source>
</evidence>
<dbReference type="GO" id="GO:0016616">
    <property type="term" value="F:oxidoreductase activity, acting on the CH-OH group of donors, NAD or NADP as acceptor"/>
    <property type="evidence" value="ECO:0007669"/>
    <property type="project" value="InterPro"/>
</dbReference>
<dbReference type="InterPro" id="IPR008927">
    <property type="entry name" value="6-PGluconate_DH-like_C_sf"/>
</dbReference>
<proteinExistence type="inferred from homology"/>
<feature type="domain" description="UDP-glucose/GDP-mannose dehydrogenase C-terminal" evidence="4">
    <location>
        <begin position="348"/>
        <end position="440"/>
    </location>
</feature>
<dbReference type="InterPro" id="IPR036291">
    <property type="entry name" value="NAD(P)-bd_dom_sf"/>
</dbReference>
<dbReference type="PIRSF" id="PIRSF500136">
    <property type="entry name" value="UDP_ManNAc_DH"/>
    <property type="match status" value="1"/>
</dbReference>
<dbReference type="InterPro" id="IPR028359">
    <property type="entry name" value="UDP_ManNAc/GlcNAc_DH"/>
</dbReference>
<dbReference type="SUPFAM" id="SSF48179">
    <property type="entry name" value="6-phosphogluconate dehydrogenase C-terminal domain-like"/>
    <property type="match status" value="1"/>
</dbReference>
<protein>
    <submittedName>
        <fullName evidence="5">Nucleotide sugar dehydrogenase</fullName>
    </submittedName>
</protein>
<name>A0A7J5DET0_9ACTN</name>
<accession>A0A7J5DET0</accession>
<keyword evidence="2" id="KW-0520">NAD</keyword>
<organism evidence="5 6">
    <name type="scientific">Streptomyces triticiradicis</name>
    <dbReference type="NCBI Taxonomy" id="2651189"/>
    <lineage>
        <taxon>Bacteria</taxon>
        <taxon>Bacillati</taxon>
        <taxon>Actinomycetota</taxon>
        <taxon>Actinomycetes</taxon>
        <taxon>Kitasatosporales</taxon>
        <taxon>Streptomycetaceae</taxon>
        <taxon>Streptomyces</taxon>
    </lineage>
</organism>
<keyword evidence="1" id="KW-0560">Oxidoreductase</keyword>
<dbReference type="SUPFAM" id="SSF51735">
    <property type="entry name" value="NAD(P)-binding Rossmann-fold domains"/>
    <property type="match status" value="1"/>
</dbReference>
<evidence type="ECO:0000313" key="5">
    <source>
        <dbReference type="EMBL" id="KAB1987053.1"/>
    </source>
</evidence>
<gene>
    <name evidence="5" type="ORF">F8144_18620</name>
</gene>
<dbReference type="GO" id="GO:0016628">
    <property type="term" value="F:oxidoreductase activity, acting on the CH-CH group of donors, NAD or NADP as acceptor"/>
    <property type="evidence" value="ECO:0007669"/>
    <property type="project" value="InterPro"/>
</dbReference>
<dbReference type="InterPro" id="IPR014026">
    <property type="entry name" value="UDP-Glc/GDP-Man_DH_dimer"/>
</dbReference>
<evidence type="ECO:0000256" key="3">
    <source>
        <dbReference type="PIRNR" id="PIRNR000124"/>
    </source>
</evidence>
<dbReference type="Gene3D" id="3.40.50.720">
    <property type="entry name" value="NAD(P)-binding Rossmann-like Domain"/>
    <property type="match status" value="2"/>
</dbReference>
<evidence type="ECO:0000313" key="6">
    <source>
        <dbReference type="Proteomes" id="UP000442990"/>
    </source>
</evidence>
<comment type="similarity">
    <text evidence="3">Belongs to the UDP-glucose/GDP-mannose dehydrogenase family.</text>
</comment>
<dbReference type="PANTHER" id="PTHR43491">
    <property type="entry name" value="UDP-N-ACETYL-D-MANNOSAMINE DEHYDROGENASE"/>
    <property type="match status" value="1"/>
</dbReference>
<dbReference type="NCBIfam" id="TIGR03026">
    <property type="entry name" value="NDP-sugDHase"/>
    <property type="match status" value="1"/>
</dbReference>
<dbReference type="InterPro" id="IPR014027">
    <property type="entry name" value="UDP-Glc/GDP-Man_DH_C"/>
</dbReference>
<dbReference type="InterPro" id="IPR001732">
    <property type="entry name" value="UDP-Glc/GDP-Man_DH_N"/>
</dbReference>
<dbReference type="Proteomes" id="UP000442990">
    <property type="component" value="Unassembled WGS sequence"/>
</dbReference>
<dbReference type="AlphaFoldDB" id="A0A7J5DET0"/>
<dbReference type="InterPro" id="IPR017476">
    <property type="entry name" value="UDP-Glc/GDP-Man"/>
</dbReference>
<dbReference type="SUPFAM" id="SSF52413">
    <property type="entry name" value="UDP-glucose/GDP-mannose dehydrogenase C-terminal domain"/>
    <property type="match status" value="1"/>
</dbReference>
<dbReference type="Pfam" id="PF03721">
    <property type="entry name" value="UDPG_MGDP_dh_N"/>
    <property type="match status" value="1"/>
</dbReference>
<dbReference type="Pfam" id="PF00984">
    <property type="entry name" value="UDPG_MGDP_dh"/>
    <property type="match status" value="1"/>
</dbReference>
<keyword evidence="6" id="KW-1185">Reference proteome</keyword>
<dbReference type="SMART" id="SM00984">
    <property type="entry name" value="UDPG_MGDP_dh_C"/>
    <property type="match status" value="1"/>
</dbReference>
<evidence type="ECO:0000256" key="2">
    <source>
        <dbReference type="ARBA" id="ARBA00023027"/>
    </source>
</evidence>
<dbReference type="Pfam" id="PF03720">
    <property type="entry name" value="UDPG_MGDP_dh_C"/>
    <property type="match status" value="1"/>
</dbReference>
<dbReference type="RefSeq" id="WP_151470485.1">
    <property type="nucleotide sequence ID" value="NZ_WBKG01000015.1"/>
</dbReference>
<reference evidence="5 6" key="1">
    <citation type="submission" date="2019-09" db="EMBL/GenBank/DDBJ databases">
        <title>Isolation and identification of active actinomycetes.</title>
        <authorList>
            <person name="Yu Z."/>
            <person name="Han C."/>
            <person name="Yu B."/>
        </authorList>
    </citation>
    <scope>NUCLEOTIDE SEQUENCE [LARGE SCALE GENOMIC DNA]</scope>
    <source>
        <strain evidence="5 6">NEAU-H2</strain>
    </source>
</reference>
<dbReference type="GO" id="GO:0051287">
    <property type="term" value="F:NAD binding"/>
    <property type="evidence" value="ECO:0007669"/>
    <property type="project" value="InterPro"/>
</dbReference>
<comment type="caution">
    <text evidence="5">The sequence shown here is derived from an EMBL/GenBank/DDBJ whole genome shotgun (WGS) entry which is preliminary data.</text>
</comment>
<dbReference type="EMBL" id="WBKG01000015">
    <property type="protein sequence ID" value="KAB1987053.1"/>
    <property type="molecule type" value="Genomic_DNA"/>
</dbReference>
<sequence>MPLNTLPVTEGLRLGAAFETVPGRAAPAGPHAGAVAVVGLGYVGLPTALGLLAAGTEVIGIDVSAQRLAAIRAGNVDLLPSDLERLARFDGDPRFTLTDDPAALARARTVLVCVPTPVDQHLAPDLRALRSAAATVVEHAVTGQLLMLTSTTYVGTTRDLLTGPLTERGFTVGEDIFVAFSPERIDPGNADHTQDTTPRVVGGTGRQTIDRAVDVLSRTASSVYVLDSPEAAEMTKLWENTFRAVNIALANEFADNCRVLGLDPIPVIEAAATKPFGFMPFYPGPGVGGHCIPCDPHYLLWQLRAERVTSPLVEAAMNNIASRPHHVVRRVREALGERGRPLTGARILIVGMAYKPGVEDLRESPALEIFDELARQGARVRFTDSMVRAAHVAGDIQESLLSPQTHEWDLVLVHTVHPGDDLTWLDDRDDVLDATYRLDTVAAKETL</sequence>
<dbReference type="InterPro" id="IPR036220">
    <property type="entry name" value="UDP-Glc/GDP-Man_DH_C_sf"/>
</dbReference>
<dbReference type="PIRSF" id="PIRSF000124">
    <property type="entry name" value="UDPglc_GDPman_dh"/>
    <property type="match status" value="1"/>
</dbReference>
<evidence type="ECO:0000259" key="4">
    <source>
        <dbReference type="SMART" id="SM00984"/>
    </source>
</evidence>